<reference evidence="6" key="1">
    <citation type="submission" date="2022-11" db="EMBL/GenBank/DDBJ databases">
        <title>Genome Sequence of Cubamyces cubensis.</title>
        <authorList>
            <person name="Buettner E."/>
        </authorList>
    </citation>
    <scope>NUCLEOTIDE SEQUENCE</scope>
    <source>
        <strain evidence="6">MPL-01</strain>
    </source>
</reference>
<organism evidence="6 7">
    <name type="scientific">Trametes cubensis</name>
    <dbReference type="NCBI Taxonomy" id="1111947"/>
    <lineage>
        <taxon>Eukaryota</taxon>
        <taxon>Fungi</taxon>
        <taxon>Dikarya</taxon>
        <taxon>Basidiomycota</taxon>
        <taxon>Agaricomycotina</taxon>
        <taxon>Agaricomycetes</taxon>
        <taxon>Polyporales</taxon>
        <taxon>Polyporaceae</taxon>
        <taxon>Trametes</taxon>
    </lineage>
</organism>
<dbReference type="InterPro" id="IPR002893">
    <property type="entry name" value="Znf_MYND"/>
</dbReference>
<accession>A0AAD7X8Z8</accession>
<evidence type="ECO:0000256" key="3">
    <source>
        <dbReference type="ARBA" id="ARBA00022833"/>
    </source>
</evidence>
<feature type="domain" description="MYND-type" evidence="5">
    <location>
        <begin position="33"/>
        <end position="73"/>
    </location>
</feature>
<evidence type="ECO:0000259" key="5">
    <source>
        <dbReference type="PROSITE" id="PS50865"/>
    </source>
</evidence>
<evidence type="ECO:0000256" key="2">
    <source>
        <dbReference type="ARBA" id="ARBA00022771"/>
    </source>
</evidence>
<evidence type="ECO:0000256" key="1">
    <source>
        <dbReference type="ARBA" id="ARBA00022723"/>
    </source>
</evidence>
<protein>
    <recommendedName>
        <fullName evidence="5">MYND-type domain-containing protein</fullName>
    </recommendedName>
</protein>
<dbReference type="Gene3D" id="6.10.140.2220">
    <property type="match status" value="1"/>
</dbReference>
<comment type="caution">
    <text evidence="6">The sequence shown here is derived from an EMBL/GenBank/DDBJ whole genome shotgun (WGS) entry which is preliminary data.</text>
</comment>
<keyword evidence="3" id="KW-0862">Zinc</keyword>
<sequence>MDIMMASMQGGMASMRRALNRSKEEERIVQGKCSYCGKDGGGSLKGCSRCKAARYCNRECQLADFKARHKRECANFAYPPTTSAFLIRPVAGEQYPQHPVFAHAHQDGVGCWVSISGRIDCDLQHLTESIDPMGEGDRQKRFKEQGSAAGLEMIRKHKASARSLLGLSVLVQNRRKDSTPILLFASRAQVVCQPSLTAAVLRGAGEGEGLARFTRDRRVVERVAVGVANDPWEKQPRLEVKYINGAEVKKKAPLPSNIRDAAQGIIALNTGDYAILHLQFRVGNGDNISKDWEALGCLESFFIPWAPWDGTTPYASLAASLPTAQSAYLATPGDAPTSVRATFDQRAVRAHYADFIEHGEDAYLRSHYGDARADMAQSAEGMLATMGELLLGQVAQAGGTETLVQRLRDGGMGDIADKIAARGQ</sequence>
<dbReference type="PROSITE" id="PS50865">
    <property type="entry name" value="ZF_MYND_2"/>
    <property type="match status" value="1"/>
</dbReference>
<evidence type="ECO:0000256" key="4">
    <source>
        <dbReference type="PROSITE-ProRule" id="PRU00134"/>
    </source>
</evidence>
<dbReference type="PROSITE" id="PS01360">
    <property type="entry name" value="ZF_MYND_1"/>
    <property type="match status" value="1"/>
</dbReference>
<keyword evidence="7" id="KW-1185">Reference proteome</keyword>
<dbReference type="Pfam" id="PF01753">
    <property type="entry name" value="zf-MYND"/>
    <property type="match status" value="1"/>
</dbReference>
<gene>
    <name evidence="6" type="ORF">ONZ51_g8750</name>
</gene>
<dbReference type="GO" id="GO:0008270">
    <property type="term" value="F:zinc ion binding"/>
    <property type="evidence" value="ECO:0007669"/>
    <property type="project" value="UniProtKB-KW"/>
</dbReference>
<keyword evidence="2 4" id="KW-0863">Zinc-finger</keyword>
<dbReference type="Proteomes" id="UP001215151">
    <property type="component" value="Unassembled WGS sequence"/>
</dbReference>
<evidence type="ECO:0000313" key="7">
    <source>
        <dbReference type="Proteomes" id="UP001215151"/>
    </source>
</evidence>
<dbReference type="SUPFAM" id="SSF144232">
    <property type="entry name" value="HIT/MYND zinc finger-like"/>
    <property type="match status" value="1"/>
</dbReference>
<keyword evidence="1" id="KW-0479">Metal-binding</keyword>
<dbReference type="AlphaFoldDB" id="A0AAD7X8Z8"/>
<evidence type="ECO:0000313" key="6">
    <source>
        <dbReference type="EMBL" id="KAJ8469814.1"/>
    </source>
</evidence>
<dbReference type="EMBL" id="JAPEVG010000273">
    <property type="protein sequence ID" value="KAJ8469814.1"/>
    <property type="molecule type" value="Genomic_DNA"/>
</dbReference>
<name>A0AAD7X8Z8_9APHY</name>
<proteinExistence type="predicted"/>